<evidence type="ECO:0000259" key="2">
    <source>
        <dbReference type="Pfam" id="PF00534"/>
    </source>
</evidence>
<evidence type="ECO:0000259" key="3">
    <source>
        <dbReference type="Pfam" id="PF13439"/>
    </source>
</evidence>
<dbReference type="SUPFAM" id="SSF53756">
    <property type="entry name" value="UDP-Glycosyltransferase/glycogen phosphorylase"/>
    <property type="match status" value="1"/>
</dbReference>
<dbReference type="CDD" id="cd03809">
    <property type="entry name" value="GT4_MtfB-like"/>
    <property type="match status" value="1"/>
</dbReference>
<keyword evidence="5" id="KW-1185">Reference proteome</keyword>
<dbReference type="InterPro" id="IPR001296">
    <property type="entry name" value="Glyco_trans_1"/>
</dbReference>
<dbReference type="EMBL" id="QPKV01000006">
    <property type="protein sequence ID" value="RDC55833.1"/>
    <property type="molecule type" value="Genomic_DNA"/>
</dbReference>
<dbReference type="AlphaFoldDB" id="A0A369PTD9"/>
<dbReference type="Gene3D" id="3.40.50.2000">
    <property type="entry name" value="Glycogen Phosphorylase B"/>
    <property type="match status" value="2"/>
</dbReference>
<reference evidence="4 5" key="1">
    <citation type="submission" date="2018-07" db="EMBL/GenBank/DDBJ databases">
        <title>Pedobacter sp. nov., isolated from soil.</title>
        <authorList>
            <person name="Zhou L.Y."/>
            <person name="Du Z.J."/>
        </authorList>
    </citation>
    <scope>NUCLEOTIDE SEQUENCE [LARGE SCALE GENOMIC DNA]</scope>
    <source>
        <strain evidence="4 5">JDX94</strain>
    </source>
</reference>
<accession>A0A369PTD9</accession>
<comment type="caution">
    <text evidence="4">The sequence shown here is derived from an EMBL/GenBank/DDBJ whole genome shotgun (WGS) entry which is preliminary data.</text>
</comment>
<proteinExistence type="predicted"/>
<evidence type="ECO:0000256" key="1">
    <source>
        <dbReference type="ARBA" id="ARBA00022679"/>
    </source>
</evidence>
<gene>
    <name evidence="4" type="ORF">DU508_16365</name>
</gene>
<dbReference type="OrthoDB" id="9801609at2"/>
<dbReference type="PANTHER" id="PTHR46401:SF2">
    <property type="entry name" value="GLYCOSYLTRANSFERASE WBBK-RELATED"/>
    <property type="match status" value="1"/>
</dbReference>
<feature type="domain" description="Glycosyltransferase subfamily 4-like N-terminal" evidence="3">
    <location>
        <begin position="102"/>
        <end position="172"/>
    </location>
</feature>
<sequence length="362" mass="40540">MKKKAKVVINGRFLTGPQTGVQRTAHEMVVALDELIGSDEISQTQISFVLLYNGSIKNPIALKHIVLKRKGFLKGNLWEQLELPIYSFGCLLVNMCTIAPLFKRRQIVFIHDVSFLVNKDFFSRGFRFWYTMAIPLLGKLAKAIVTVSMFSKKELVDLAGVDPQKITVIYNAAEHMLRFEAPNLHFMDKINKLKPYCLAVSSLGANKNFKGLTMAMKGMAMGKYQLVIAGGGVSALNNELPNEDANYLGFVSDEELVYLYRNAALFIFPSFYEGFGIPPLEAMLLGCPVIAANTSSMPEVLGHACAYLDPYNPAIMRKNIFELINDPHRLESLKQKGYGQVAKYSWQKSALQLYDLIENCNA</sequence>
<dbReference type="RefSeq" id="WP_115403869.1">
    <property type="nucleotide sequence ID" value="NZ_QPKV01000006.1"/>
</dbReference>
<organism evidence="4 5">
    <name type="scientific">Pedobacter chinensis</name>
    <dbReference type="NCBI Taxonomy" id="2282421"/>
    <lineage>
        <taxon>Bacteria</taxon>
        <taxon>Pseudomonadati</taxon>
        <taxon>Bacteroidota</taxon>
        <taxon>Sphingobacteriia</taxon>
        <taxon>Sphingobacteriales</taxon>
        <taxon>Sphingobacteriaceae</taxon>
        <taxon>Pedobacter</taxon>
    </lineage>
</organism>
<keyword evidence="1 4" id="KW-0808">Transferase</keyword>
<feature type="domain" description="Glycosyl transferase family 1" evidence="2">
    <location>
        <begin position="188"/>
        <end position="338"/>
    </location>
</feature>
<protein>
    <submittedName>
        <fullName evidence="4">Glycosyltransferase family 1 protein</fullName>
    </submittedName>
</protein>
<dbReference type="GO" id="GO:0016757">
    <property type="term" value="F:glycosyltransferase activity"/>
    <property type="evidence" value="ECO:0007669"/>
    <property type="project" value="InterPro"/>
</dbReference>
<dbReference type="Pfam" id="PF13439">
    <property type="entry name" value="Glyco_transf_4"/>
    <property type="match status" value="1"/>
</dbReference>
<dbReference type="Proteomes" id="UP000253961">
    <property type="component" value="Unassembled WGS sequence"/>
</dbReference>
<dbReference type="InterPro" id="IPR028098">
    <property type="entry name" value="Glyco_trans_4-like_N"/>
</dbReference>
<dbReference type="Pfam" id="PF00534">
    <property type="entry name" value="Glycos_transf_1"/>
    <property type="match status" value="1"/>
</dbReference>
<name>A0A369PTD9_9SPHI</name>
<dbReference type="GO" id="GO:0009103">
    <property type="term" value="P:lipopolysaccharide biosynthetic process"/>
    <property type="evidence" value="ECO:0007669"/>
    <property type="project" value="TreeGrafter"/>
</dbReference>
<evidence type="ECO:0000313" key="4">
    <source>
        <dbReference type="EMBL" id="RDC55833.1"/>
    </source>
</evidence>
<evidence type="ECO:0000313" key="5">
    <source>
        <dbReference type="Proteomes" id="UP000253961"/>
    </source>
</evidence>
<dbReference type="PANTHER" id="PTHR46401">
    <property type="entry name" value="GLYCOSYLTRANSFERASE WBBK-RELATED"/>
    <property type="match status" value="1"/>
</dbReference>